<feature type="compositionally biased region" description="Basic and acidic residues" evidence="1">
    <location>
        <begin position="226"/>
        <end position="241"/>
    </location>
</feature>
<proteinExistence type="predicted"/>
<feature type="region of interest" description="Disordered" evidence="1">
    <location>
        <begin position="226"/>
        <end position="254"/>
    </location>
</feature>
<dbReference type="EMBL" id="JBEUSY010000461">
    <property type="protein sequence ID" value="KAL1230977.1"/>
    <property type="molecule type" value="Genomic_DNA"/>
</dbReference>
<protein>
    <submittedName>
        <fullName evidence="2">Unconventional myosin-VI</fullName>
    </submittedName>
</protein>
<reference evidence="2 3" key="1">
    <citation type="submission" date="2024-07" db="EMBL/GenBank/DDBJ databases">
        <title>Enhanced genomic and transcriptomic resources for Trichinella pseudospiralis and T. spiralis underpin the discovery of pronounced molecular differences between stages and species.</title>
        <authorList>
            <person name="Pasi K.K."/>
            <person name="La Rosa G."/>
            <person name="Gomez-Morales M.A."/>
            <person name="Tosini F."/>
            <person name="Sumanam S."/>
            <person name="Young N.D."/>
            <person name="Chang B.C."/>
            <person name="Robin G.B."/>
        </authorList>
    </citation>
    <scope>NUCLEOTIDE SEQUENCE [LARGE SCALE GENOMIC DNA]</scope>
    <source>
        <strain evidence="2">ISS534</strain>
    </source>
</reference>
<comment type="caution">
    <text evidence="2">The sequence shown here is derived from an EMBL/GenBank/DDBJ whole genome shotgun (WGS) entry which is preliminary data.</text>
</comment>
<evidence type="ECO:0000313" key="2">
    <source>
        <dbReference type="EMBL" id="KAL1230977.1"/>
    </source>
</evidence>
<evidence type="ECO:0000256" key="1">
    <source>
        <dbReference type="SAM" id="MobiDB-lite"/>
    </source>
</evidence>
<sequence>MESSCRLPQASRTDQKHSRSLWKHLHVRSSIFTIYPLKHKYRNRLANDNLEAGIRMMVSNEKPDFARLVEMVPEQTWLRVCSKMMIKDTPDNEEFHYFIVSNAIRHVTITPYRPASNWQAGTGTKNNSKRKLEFTSCQIPAKPTHNPKQQNRIESSRIANVPQIKNRKPASRQHCNIMEKGKYSLEKYGEYKKIRAFHSNEPVYIKKHSEEKKYIPSVIERLDQHRIISERPEGEEAERLKSQQRSEAPNRDRPMRVKYEPKYLDEYACEIQEERGVGVAKISLTAGISYNSFRNALFTVHFDDRHNRRGHACAVQVPRCLGQSVDPIPQKCDL</sequence>
<organism evidence="2 3">
    <name type="scientific">Trichinella spiralis</name>
    <name type="common">Trichina worm</name>
    <dbReference type="NCBI Taxonomy" id="6334"/>
    <lineage>
        <taxon>Eukaryota</taxon>
        <taxon>Metazoa</taxon>
        <taxon>Ecdysozoa</taxon>
        <taxon>Nematoda</taxon>
        <taxon>Enoplea</taxon>
        <taxon>Dorylaimia</taxon>
        <taxon>Trichinellida</taxon>
        <taxon>Trichinellidae</taxon>
        <taxon>Trichinella</taxon>
    </lineage>
</organism>
<evidence type="ECO:0000313" key="3">
    <source>
        <dbReference type="Proteomes" id="UP001558632"/>
    </source>
</evidence>
<gene>
    <name evidence="2" type="ORF">TSPI_03731</name>
</gene>
<accession>A0ABR3K6F4</accession>
<name>A0ABR3K6F4_TRISP</name>
<keyword evidence="3" id="KW-1185">Reference proteome</keyword>
<dbReference type="Proteomes" id="UP001558632">
    <property type="component" value="Unassembled WGS sequence"/>
</dbReference>